<dbReference type="Proteomes" id="UP001153365">
    <property type="component" value="Unassembled WGS sequence"/>
</dbReference>
<organism evidence="3 4">
    <name type="scientific">Phakopsora pachyrhizi</name>
    <name type="common">Asian soybean rust disease fungus</name>
    <dbReference type="NCBI Taxonomy" id="170000"/>
    <lineage>
        <taxon>Eukaryota</taxon>
        <taxon>Fungi</taxon>
        <taxon>Dikarya</taxon>
        <taxon>Basidiomycota</taxon>
        <taxon>Pucciniomycotina</taxon>
        <taxon>Pucciniomycetes</taxon>
        <taxon>Pucciniales</taxon>
        <taxon>Phakopsoraceae</taxon>
        <taxon>Phakopsora</taxon>
    </lineage>
</organism>
<dbReference type="AlphaFoldDB" id="A0AAV0B9L3"/>
<evidence type="ECO:0000256" key="1">
    <source>
        <dbReference type="SAM" id="Coils"/>
    </source>
</evidence>
<protein>
    <submittedName>
        <fullName evidence="3">Uncharacterized protein</fullName>
    </submittedName>
</protein>
<keyword evidence="4" id="KW-1185">Reference proteome</keyword>
<feature type="coiled-coil region" evidence="1">
    <location>
        <begin position="125"/>
        <end position="170"/>
    </location>
</feature>
<keyword evidence="1" id="KW-0175">Coiled coil</keyword>
<feature type="compositionally biased region" description="Low complexity" evidence="2">
    <location>
        <begin position="185"/>
        <end position="200"/>
    </location>
</feature>
<feature type="region of interest" description="Disordered" evidence="2">
    <location>
        <begin position="173"/>
        <end position="200"/>
    </location>
</feature>
<name>A0AAV0B9L3_PHAPC</name>
<gene>
    <name evidence="3" type="ORF">PPACK8108_LOCUS14301</name>
</gene>
<proteinExistence type="predicted"/>
<accession>A0AAV0B9L3</accession>
<comment type="caution">
    <text evidence="3">The sequence shown here is derived from an EMBL/GenBank/DDBJ whole genome shotgun (WGS) entry which is preliminary data.</text>
</comment>
<sequence>MANEIGKTNSILRVHTDNWSSHKTDLLNLNTSVIKLQHTMEDLTETIKQTVIQECKTLIKNSDNNTSILQLQNHFDKQFYTLSNKVITLSNQKLDIPDLVTDINICKADIEDLKQLPHKDSDSYIRILKEQYHQLENSLIIHQQQHNAIQDELNSKIMELAEKMNQLKLNTSNRIPVHSTPPNVSNISHRSISNSSAPVV</sequence>
<evidence type="ECO:0000256" key="2">
    <source>
        <dbReference type="SAM" id="MobiDB-lite"/>
    </source>
</evidence>
<feature type="compositionally biased region" description="Polar residues" evidence="2">
    <location>
        <begin position="173"/>
        <end position="184"/>
    </location>
</feature>
<reference evidence="3" key="1">
    <citation type="submission" date="2022-06" db="EMBL/GenBank/DDBJ databases">
        <authorList>
            <consortium name="SYNGENTA / RWTH Aachen University"/>
        </authorList>
    </citation>
    <scope>NUCLEOTIDE SEQUENCE</scope>
</reference>
<dbReference type="EMBL" id="CALTRL010003673">
    <property type="protein sequence ID" value="CAH7681665.1"/>
    <property type="molecule type" value="Genomic_DNA"/>
</dbReference>
<feature type="non-terminal residue" evidence="3">
    <location>
        <position position="200"/>
    </location>
</feature>
<evidence type="ECO:0000313" key="4">
    <source>
        <dbReference type="Proteomes" id="UP001153365"/>
    </source>
</evidence>
<evidence type="ECO:0000313" key="3">
    <source>
        <dbReference type="EMBL" id="CAH7681665.1"/>
    </source>
</evidence>